<evidence type="ECO:0000313" key="2">
    <source>
        <dbReference type="Proteomes" id="UP000503003"/>
    </source>
</evidence>
<reference evidence="1 2" key="1">
    <citation type="submission" date="2020-02" db="EMBL/GenBank/DDBJ databases">
        <title>A complete genome of a marine bacterium Vibrio sp. ZWAL4003 isolated from the mangrove sediment with the ability to degrade polysaccharides.</title>
        <authorList>
            <person name="Wu J."/>
            <person name="Qu W."/>
            <person name="Zeng R."/>
        </authorList>
    </citation>
    <scope>NUCLEOTIDE SEQUENCE [LARGE SCALE GENOMIC DNA]</scope>
    <source>
        <strain evidence="1 2">ZWAL4003</strain>
    </source>
</reference>
<dbReference type="EMBL" id="CP049331">
    <property type="protein sequence ID" value="QIH42997.1"/>
    <property type="molecule type" value="Genomic_DNA"/>
</dbReference>
<protein>
    <submittedName>
        <fullName evidence="1">Glycosyltransferase 52 family protein</fullName>
    </submittedName>
</protein>
<sequence>MNLFLVTSPFQYICAVEAKAHYKTKENILLLVEQSSELGLSQQEKVVHKSEWDHVITIPRKNRTRNLPKAIKKIRLITQKRNIERFFHAEYNGWRTKLLLKNLPINKEVYFDDGTLTINEYEEEIRTKTIYSRKRFFNDLLLRLQGVEPIGELPQSENLELFTIFDIEKPEHLIVKNTLVELKKKVGVTKLFDPNAPVGFIGEGAIGHKRRKTHEVYVEEVKNFAFNHPQGIIYFPHRTESQETREAIKAIPSLTYHHSEYPLEIELVEKKIQLSMLIGALSTAQYTASLIYDNMPIYTIKNSIDMLPEKIKKRCQRIEVAFAKHGILTISK</sequence>
<accession>A0A6G7CLJ3</accession>
<organism evidence="1 2">
    <name type="scientific">Vibrio ziniensis</name>
    <dbReference type="NCBI Taxonomy" id="2711221"/>
    <lineage>
        <taxon>Bacteria</taxon>
        <taxon>Pseudomonadati</taxon>
        <taxon>Pseudomonadota</taxon>
        <taxon>Gammaproteobacteria</taxon>
        <taxon>Vibrionales</taxon>
        <taxon>Vibrionaceae</taxon>
        <taxon>Vibrio</taxon>
    </lineage>
</organism>
<dbReference type="KEGG" id="vzi:G5S32_14045"/>
<evidence type="ECO:0000313" key="1">
    <source>
        <dbReference type="EMBL" id="QIH42997.1"/>
    </source>
</evidence>
<proteinExistence type="predicted"/>
<dbReference type="Proteomes" id="UP000503003">
    <property type="component" value="Chromosome 1"/>
</dbReference>
<dbReference type="AlphaFoldDB" id="A0A6G7CLJ3"/>
<dbReference type="GO" id="GO:0016740">
    <property type="term" value="F:transferase activity"/>
    <property type="evidence" value="ECO:0007669"/>
    <property type="project" value="UniProtKB-KW"/>
</dbReference>
<name>A0A6G7CLJ3_9VIBR</name>
<dbReference type="RefSeq" id="WP_165312542.1">
    <property type="nucleotide sequence ID" value="NZ_CP049331.1"/>
</dbReference>
<gene>
    <name evidence="1" type="ORF">G5S32_14045</name>
</gene>
<keyword evidence="1" id="KW-0808">Transferase</keyword>
<keyword evidence="2" id="KW-1185">Reference proteome</keyword>